<reference evidence="2 3" key="1">
    <citation type="journal article" date="2021" name="Sci. Rep.">
        <title>The distribution of antibiotic resistance genes in chicken gut microbiota commensals.</title>
        <authorList>
            <person name="Juricova H."/>
            <person name="Matiasovicova J."/>
            <person name="Kubasova T."/>
            <person name="Cejkova D."/>
            <person name="Rychlik I."/>
        </authorList>
    </citation>
    <scope>NUCLEOTIDE SEQUENCE [LARGE SCALE GENOMIC DNA]</scope>
    <source>
        <strain evidence="2 3">An772</strain>
    </source>
</reference>
<feature type="domain" description="Glycosyltransferase subfamily 4-like N-terminal" evidence="1">
    <location>
        <begin position="27"/>
        <end position="144"/>
    </location>
</feature>
<dbReference type="InterPro" id="IPR028098">
    <property type="entry name" value="Glyco_trans_4-like_N"/>
</dbReference>
<keyword evidence="3" id="KW-1185">Reference proteome</keyword>
<evidence type="ECO:0000259" key="1">
    <source>
        <dbReference type="Pfam" id="PF13477"/>
    </source>
</evidence>
<proteinExistence type="predicted"/>
<dbReference type="EMBL" id="JACLYZ010000042">
    <property type="protein sequence ID" value="MBM6736208.1"/>
    <property type="molecule type" value="Genomic_DNA"/>
</dbReference>
<dbReference type="RefSeq" id="WP_205096403.1">
    <property type="nucleotide sequence ID" value="NZ_JACLYZ010000042.1"/>
</dbReference>
<gene>
    <name evidence="2" type="ORF">H7U35_13460</name>
</gene>
<dbReference type="Gene3D" id="3.40.50.2000">
    <property type="entry name" value="Glycogen Phosphorylase B"/>
    <property type="match status" value="1"/>
</dbReference>
<name>A0ABS2E3M9_9BACT</name>
<sequence>MSKILFCDNNLYDLLNFRGDVIENYVTNGYKVVLVAPKTMELPDNWKGIKYIPVKLNRSAMNPLSELKYLCRLIKIYYKERPDYIFHYTIKPNIYGTLAAKFCGIPSTAMIAGLGYVFDHKGIGCFIARGLYRFALRFSQKVLVLNSYNRDLVLEKRIAAPEQVILLPGGEGINLEKYK</sequence>
<dbReference type="Proteomes" id="UP000766986">
    <property type="component" value="Unassembled WGS sequence"/>
</dbReference>
<comment type="caution">
    <text evidence="2">The sequence shown here is derived from an EMBL/GenBank/DDBJ whole genome shotgun (WGS) entry which is preliminary data.</text>
</comment>
<accession>A0ABS2E3M9</accession>
<dbReference type="Pfam" id="PF13477">
    <property type="entry name" value="Glyco_trans_4_2"/>
    <property type="match status" value="1"/>
</dbReference>
<evidence type="ECO:0000313" key="2">
    <source>
        <dbReference type="EMBL" id="MBM6736208.1"/>
    </source>
</evidence>
<dbReference type="SUPFAM" id="SSF53756">
    <property type="entry name" value="UDP-Glycosyltransferase/glycogen phosphorylase"/>
    <property type="match status" value="1"/>
</dbReference>
<organism evidence="2 3">
    <name type="scientific">Mediterranea massiliensis</name>
    <dbReference type="NCBI Taxonomy" id="1841865"/>
    <lineage>
        <taxon>Bacteria</taxon>
        <taxon>Pseudomonadati</taxon>
        <taxon>Bacteroidota</taxon>
        <taxon>Bacteroidia</taxon>
        <taxon>Bacteroidales</taxon>
        <taxon>Bacteroidaceae</taxon>
        <taxon>Mediterranea</taxon>
    </lineage>
</organism>
<protein>
    <recommendedName>
        <fullName evidence="1">Glycosyltransferase subfamily 4-like N-terminal domain-containing protein</fullName>
    </recommendedName>
</protein>
<evidence type="ECO:0000313" key="3">
    <source>
        <dbReference type="Proteomes" id="UP000766986"/>
    </source>
</evidence>